<dbReference type="EMBL" id="JAPCWZ010000007">
    <property type="protein sequence ID" value="KAK8856032.1"/>
    <property type="molecule type" value="Genomic_DNA"/>
</dbReference>
<reference evidence="1 2" key="1">
    <citation type="journal article" date="2024" name="IMA Fungus">
        <title>Apiospora arundinis, a panoply of carbohydrate-active enzymes and secondary metabolites.</title>
        <authorList>
            <person name="Sorensen T."/>
            <person name="Petersen C."/>
            <person name="Muurmann A.T."/>
            <person name="Christiansen J.V."/>
            <person name="Brundto M.L."/>
            <person name="Overgaard C.K."/>
            <person name="Boysen A.T."/>
            <person name="Wollenberg R.D."/>
            <person name="Larsen T.O."/>
            <person name="Sorensen J.L."/>
            <person name="Nielsen K.L."/>
            <person name="Sondergaard T.E."/>
        </authorList>
    </citation>
    <scope>NUCLEOTIDE SEQUENCE [LARGE SCALE GENOMIC DNA]</scope>
    <source>
        <strain evidence="1 2">AAU 773</strain>
    </source>
</reference>
<protein>
    <submittedName>
        <fullName evidence="1">Uncharacterized protein</fullName>
    </submittedName>
</protein>
<name>A0ABR2I1H8_9PEZI</name>
<evidence type="ECO:0000313" key="1">
    <source>
        <dbReference type="EMBL" id="KAK8856032.1"/>
    </source>
</evidence>
<dbReference type="Proteomes" id="UP001390339">
    <property type="component" value="Unassembled WGS sequence"/>
</dbReference>
<sequence length="271" mass="30919">MPYLADISYSREATIAAVRGFYQFLSKFYLPESSIIEPPEGGWPQITQESIGYLEKTDEVIELLRHLPYIRDDDETLTPQAAPGTRLVDWSRFATRGLDRDSALLATDGDEWEHVPPHVVGLALEARWSFSFNLDTKLGVIYWIKCPSEVQNAPSVEPVLDDAADYAPEEELVWRADGPGWAVADFFEQLQREFRELNFVPTTQRTVIDDYSTHSGEAGDGSSGALREVYRSHGWPDLDKYQKEDCLEAVRNMLGERYPDLLEEDEDEDYD</sequence>
<keyword evidence="2" id="KW-1185">Reference proteome</keyword>
<comment type="caution">
    <text evidence="1">The sequence shown here is derived from an EMBL/GenBank/DDBJ whole genome shotgun (WGS) entry which is preliminary data.</text>
</comment>
<accession>A0ABR2I1H8</accession>
<gene>
    <name evidence="1" type="ORF">PGQ11_011944</name>
</gene>
<proteinExistence type="predicted"/>
<evidence type="ECO:0000313" key="2">
    <source>
        <dbReference type="Proteomes" id="UP001390339"/>
    </source>
</evidence>
<organism evidence="1 2">
    <name type="scientific">Apiospora arundinis</name>
    <dbReference type="NCBI Taxonomy" id="335852"/>
    <lineage>
        <taxon>Eukaryota</taxon>
        <taxon>Fungi</taxon>
        <taxon>Dikarya</taxon>
        <taxon>Ascomycota</taxon>
        <taxon>Pezizomycotina</taxon>
        <taxon>Sordariomycetes</taxon>
        <taxon>Xylariomycetidae</taxon>
        <taxon>Amphisphaeriales</taxon>
        <taxon>Apiosporaceae</taxon>
        <taxon>Apiospora</taxon>
    </lineage>
</organism>